<dbReference type="GO" id="GO:0016874">
    <property type="term" value="F:ligase activity"/>
    <property type="evidence" value="ECO:0007669"/>
    <property type="project" value="UniProtKB-KW"/>
</dbReference>
<sequence length="446" mass="50191">MLNSKKNINKRLLLIGIHIVIGFLGTIPIISKLIFLTILFYAFFDVFTKKNSNNEALLWSAYFVGAEVFIRMTGALVFYETGKIYISLLLILGYLIEKFKNVINVSYVFYLLLLLLGIVFTRIPEGESLSGAISFNLSGPISLGIVAIHCYKRVITNNLLKKILFYSLLPIFSMVMFMYYRTPDLSEIVFTGSANYYTSGGFGPNQVATVLGYGIFILGVFIFFKIRLTGSRIVDSLFLIYFIYRGLLTFSRGGIITAGICLAVLFLIITIYSEKGIRSFAKYIVMIGFFVFGAWLYTSGVTGGMLDNRYAGKNAIGVKKEDITSGRIALFENQLNNFLDSPILGIGVGNGKYKREMSAKKITAASHNELTRLIEEHGIIGVFSLLILFFTPLTNTIFNGDVYQRAFLFSFFIFWFLTINHSAMRIAFPAFIYGMSLIKIEGREYV</sequence>
<dbReference type="InterPro" id="IPR051533">
    <property type="entry name" value="WaaL-like"/>
</dbReference>
<feature type="transmembrane region" description="Helical" evidence="5">
    <location>
        <begin position="280"/>
        <end position="298"/>
    </location>
</feature>
<gene>
    <name evidence="7" type="ORF">H9I45_03385</name>
</gene>
<proteinExistence type="predicted"/>
<feature type="transmembrane region" description="Helical" evidence="5">
    <location>
        <begin position="12"/>
        <end position="44"/>
    </location>
</feature>
<keyword evidence="8" id="KW-1185">Reference proteome</keyword>
<dbReference type="EMBL" id="CP061813">
    <property type="protein sequence ID" value="QOD61506.1"/>
    <property type="molecule type" value="Genomic_DNA"/>
</dbReference>
<evidence type="ECO:0000256" key="1">
    <source>
        <dbReference type="ARBA" id="ARBA00004141"/>
    </source>
</evidence>
<reference evidence="7 8" key="1">
    <citation type="journal article" date="2016" name="Int. J. Syst. Evol. Microbiol.">
        <title>Polaribacter haliotis sp. nov., isolated from the gut of abalone Haliotis discus hannai.</title>
        <authorList>
            <person name="Kim Y.O."/>
            <person name="Park I.S."/>
            <person name="Park S."/>
            <person name="Nam B.H."/>
            <person name="Park J.M."/>
            <person name="Kim D.G."/>
            <person name="Yoon J.H."/>
        </authorList>
    </citation>
    <scope>NUCLEOTIDE SEQUENCE [LARGE SCALE GENOMIC DNA]</scope>
    <source>
        <strain evidence="7 8">KCTC 52418</strain>
    </source>
</reference>
<dbReference type="GO" id="GO:0016020">
    <property type="term" value="C:membrane"/>
    <property type="evidence" value="ECO:0007669"/>
    <property type="project" value="UniProtKB-SubCell"/>
</dbReference>
<dbReference type="KEGG" id="phal:H9I45_03385"/>
<dbReference type="PANTHER" id="PTHR37422:SF17">
    <property type="entry name" value="O-ANTIGEN LIGASE"/>
    <property type="match status" value="1"/>
</dbReference>
<dbReference type="Proteomes" id="UP000516764">
    <property type="component" value="Chromosome"/>
</dbReference>
<accession>A0A7L8AHN8</accession>
<keyword evidence="7" id="KW-0436">Ligase</keyword>
<evidence type="ECO:0000313" key="7">
    <source>
        <dbReference type="EMBL" id="QOD61506.1"/>
    </source>
</evidence>
<evidence type="ECO:0000259" key="6">
    <source>
        <dbReference type="Pfam" id="PF04932"/>
    </source>
</evidence>
<dbReference type="InterPro" id="IPR007016">
    <property type="entry name" value="O-antigen_ligase-rel_domated"/>
</dbReference>
<comment type="subcellular location">
    <subcellularLocation>
        <location evidence="1">Membrane</location>
        <topology evidence="1">Multi-pass membrane protein</topology>
    </subcellularLocation>
</comment>
<keyword evidence="4 5" id="KW-0472">Membrane</keyword>
<feature type="transmembrane region" description="Helical" evidence="5">
    <location>
        <begin position="406"/>
        <end position="428"/>
    </location>
</feature>
<name>A0A7L8AHN8_9FLAO</name>
<dbReference type="AlphaFoldDB" id="A0A7L8AHN8"/>
<evidence type="ECO:0000256" key="3">
    <source>
        <dbReference type="ARBA" id="ARBA00022989"/>
    </source>
</evidence>
<feature type="transmembrane region" description="Helical" evidence="5">
    <location>
        <begin position="231"/>
        <end position="248"/>
    </location>
</feature>
<feature type="transmembrane region" description="Helical" evidence="5">
    <location>
        <begin position="102"/>
        <end position="123"/>
    </location>
</feature>
<feature type="transmembrane region" description="Helical" evidence="5">
    <location>
        <begin position="163"/>
        <end position="182"/>
    </location>
</feature>
<feature type="transmembrane region" description="Helical" evidence="5">
    <location>
        <begin position="129"/>
        <end position="151"/>
    </location>
</feature>
<dbReference type="OrthoDB" id="1118890at2"/>
<evidence type="ECO:0000256" key="4">
    <source>
        <dbReference type="ARBA" id="ARBA00023136"/>
    </source>
</evidence>
<dbReference type="PANTHER" id="PTHR37422">
    <property type="entry name" value="TEICHURONIC ACID BIOSYNTHESIS PROTEIN TUAE"/>
    <property type="match status" value="1"/>
</dbReference>
<feature type="transmembrane region" description="Helical" evidence="5">
    <location>
        <begin position="254"/>
        <end position="273"/>
    </location>
</feature>
<evidence type="ECO:0000313" key="8">
    <source>
        <dbReference type="Proteomes" id="UP000516764"/>
    </source>
</evidence>
<keyword evidence="2 5" id="KW-0812">Transmembrane</keyword>
<dbReference type="Pfam" id="PF04932">
    <property type="entry name" value="Wzy_C"/>
    <property type="match status" value="1"/>
</dbReference>
<feature type="transmembrane region" description="Helical" evidence="5">
    <location>
        <begin position="377"/>
        <end position="394"/>
    </location>
</feature>
<organism evidence="7 8">
    <name type="scientific">Polaribacter haliotis</name>
    <dbReference type="NCBI Taxonomy" id="1888915"/>
    <lineage>
        <taxon>Bacteria</taxon>
        <taxon>Pseudomonadati</taxon>
        <taxon>Bacteroidota</taxon>
        <taxon>Flavobacteriia</taxon>
        <taxon>Flavobacteriales</taxon>
        <taxon>Flavobacteriaceae</taxon>
    </lineage>
</organism>
<protein>
    <submittedName>
        <fullName evidence="7">O-antigen ligase family protein</fullName>
    </submittedName>
</protein>
<feature type="transmembrane region" description="Helical" evidence="5">
    <location>
        <begin position="202"/>
        <end position="224"/>
    </location>
</feature>
<feature type="domain" description="O-antigen ligase-related" evidence="6">
    <location>
        <begin position="238"/>
        <end position="385"/>
    </location>
</feature>
<evidence type="ECO:0000256" key="5">
    <source>
        <dbReference type="SAM" id="Phobius"/>
    </source>
</evidence>
<evidence type="ECO:0000256" key="2">
    <source>
        <dbReference type="ARBA" id="ARBA00022692"/>
    </source>
</evidence>
<dbReference type="RefSeq" id="WP_088353345.1">
    <property type="nucleotide sequence ID" value="NZ_CP061813.1"/>
</dbReference>
<keyword evidence="3 5" id="KW-1133">Transmembrane helix</keyword>